<gene>
    <name evidence="2" type="ORF">EI290_16255</name>
</gene>
<dbReference type="OrthoDB" id="886450at2"/>
<dbReference type="AlphaFoldDB" id="A0A428JD54"/>
<comment type="caution">
    <text evidence="2">The sequence shown here is derived from an EMBL/GenBank/DDBJ whole genome shotgun (WGS) entry which is preliminary data.</text>
</comment>
<proteinExistence type="predicted"/>
<evidence type="ECO:0000313" key="3">
    <source>
        <dbReference type="Proteomes" id="UP000280066"/>
    </source>
</evidence>
<accession>A0A428JD54</accession>
<evidence type="ECO:0008006" key="4">
    <source>
        <dbReference type="Google" id="ProtNLM"/>
    </source>
</evidence>
<name>A0A428JD54_9BACT</name>
<organism evidence="2 3">
    <name type="scientific">Hymenobacter metallilatus</name>
    <dbReference type="NCBI Taxonomy" id="2493666"/>
    <lineage>
        <taxon>Bacteria</taxon>
        <taxon>Pseudomonadati</taxon>
        <taxon>Bacteroidota</taxon>
        <taxon>Cytophagia</taxon>
        <taxon>Cytophagales</taxon>
        <taxon>Hymenobacteraceae</taxon>
        <taxon>Hymenobacter</taxon>
    </lineage>
</organism>
<dbReference type="EMBL" id="RWIS01000011">
    <property type="protein sequence ID" value="RSK29886.1"/>
    <property type="molecule type" value="Genomic_DNA"/>
</dbReference>
<feature type="region of interest" description="Disordered" evidence="1">
    <location>
        <begin position="82"/>
        <end position="102"/>
    </location>
</feature>
<feature type="compositionally biased region" description="Basic and acidic residues" evidence="1">
    <location>
        <begin position="91"/>
        <end position="102"/>
    </location>
</feature>
<sequence length="102" mass="12050">MHLPAYDERQLDMRFLTEAARLLEEGAVHSYRELAEKLQQQPVIFRQVEIGRYHCSVKMLYQLRAHFPTADVDWVLYGQAYTGRPEPTQAPKRERGRPVRTH</sequence>
<dbReference type="Proteomes" id="UP000280066">
    <property type="component" value="Unassembled WGS sequence"/>
</dbReference>
<dbReference type="RefSeq" id="WP_125432539.1">
    <property type="nucleotide sequence ID" value="NZ_RWIS01000011.1"/>
</dbReference>
<protein>
    <recommendedName>
        <fullName evidence="4">XRE family transcriptional regulator</fullName>
    </recommendedName>
</protein>
<evidence type="ECO:0000256" key="1">
    <source>
        <dbReference type="SAM" id="MobiDB-lite"/>
    </source>
</evidence>
<evidence type="ECO:0000313" key="2">
    <source>
        <dbReference type="EMBL" id="RSK29886.1"/>
    </source>
</evidence>
<keyword evidence="3" id="KW-1185">Reference proteome</keyword>
<reference evidence="2 3" key="1">
    <citation type="submission" date="2018-12" db="EMBL/GenBank/DDBJ databases">
        <authorList>
            <person name="Feng G."/>
            <person name="Zhu H."/>
        </authorList>
    </citation>
    <scope>NUCLEOTIDE SEQUENCE [LARGE SCALE GENOMIC DNA]</scope>
    <source>
        <strain evidence="2 3">9PBR-2</strain>
    </source>
</reference>